<protein>
    <submittedName>
        <fullName evidence="3 5">Uncharacterized protein</fullName>
    </submittedName>
</protein>
<keyword evidence="1" id="KW-0175">Coiled coil</keyword>
<feature type="coiled-coil region" evidence="1">
    <location>
        <begin position="350"/>
        <end position="379"/>
    </location>
</feature>
<name>A0A6G1G9R5_9PEZI</name>
<feature type="compositionally biased region" description="Basic and acidic residues" evidence="2">
    <location>
        <begin position="943"/>
        <end position="952"/>
    </location>
</feature>
<feature type="compositionally biased region" description="Pro residues" evidence="2">
    <location>
        <begin position="122"/>
        <end position="133"/>
    </location>
</feature>
<feature type="region of interest" description="Disordered" evidence="2">
    <location>
        <begin position="274"/>
        <end position="325"/>
    </location>
</feature>
<feature type="compositionally biased region" description="Polar residues" evidence="2">
    <location>
        <begin position="142"/>
        <end position="165"/>
    </location>
</feature>
<feature type="compositionally biased region" description="Polar residues" evidence="2">
    <location>
        <begin position="1006"/>
        <end position="1026"/>
    </location>
</feature>
<feature type="compositionally biased region" description="Low complexity" evidence="2">
    <location>
        <begin position="73"/>
        <end position="90"/>
    </location>
</feature>
<dbReference type="Proteomes" id="UP000504638">
    <property type="component" value="Unplaced"/>
</dbReference>
<organism evidence="3">
    <name type="scientific">Eremomyces bilateralis CBS 781.70</name>
    <dbReference type="NCBI Taxonomy" id="1392243"/>
    <lineage>
        <taxon>Eukaryota</taxon>
        <taxon>Fungi</taxon>
        <taxon>Dikarya</taxon>
        <taxon>Ascomycota</taxon>
        <taxon>Pezizomycotina</taxon>
        <taxon>Dothideomycetes</taxon>
        <taxon>Dothideomycetes incertae sedis</taxon>
        <taxon>Eremomycetales</taxon>
        <taxon>Eremomycetaceae</taxon>
        <taxon>Eremomyces</taxon>
    </lineage>
</organism>
<feature type="compositionally biased region" description="Polar residues" evidence="2">
    <location>
        <begin position="381"/>
        <end position="390"/>
    </location>
</feature>
<feature type="compositionally biased region" description="Low complexity" evidence="2">
    <location>
        <begin position="1418"/>
        <end position="1431"/>
    </location>
</feature>
<feature type="compositionally biased region" description="Low complexity" evidence="2">
    <location>
        <begin position="1273"/>
        <end position="1286"/>
    </location>
</feature>
<proteinExistence type="predicted"/>
<accession>A0A6G1G9R5</accession>
<feature type="compositionally biased region" description="Polar residues" evidence="2">
    <location>
        <begin position="864"/>
        <end position="879"/>
    </location>
</feature>
<feature type="compositionally biased region" description="Pro residues" evidence="2">
    <location>
        <begin position="1440"/>
        <end position="1454"/>
    </location>
</feature>
<feature type="compositionally biased region" description="Polar residues" evidence="2">
    <location>
        <begin position="1335"/>
        <end position="1344"/>
    </location>
</feature>
<feature type="compositionally biased region" description="Polar residues" evidence="2">
    <location>
        <begin position="32"/>
        <end position="49"/>
    </location>
</feature>
<feature type="region of interest" description="Disordered" evidence="2">
    <location>
        <begin position="1273"/>
        <end position="1464"/>
    </location>
</feature>
<evidence type="ECO:0000313" key="4">
    <source>
        <dbReference type="Proteomes" id="UP000504638"/>
    </source>
</evidence>
<feature type="compositionally biased region" description="Pro residues" evidence="2">
    <location>
        <begin position="1029"/>
        <end position="1044"/>
    </location>
</feature>
<feature type="compositionally biased region" description="Polar residues" evidence="2">
    <location>
        <begin position="12"/>
        <end position="22"/>
    </location>
</feature>
<feature type="region of interest" description="Disordered" evidence="2">
    <location>
        <begin position="1487"/>
        <end position="1527"/>
    </location>
</feature>
<feature type="compositionally biased region" description="Basic and acidic residues" evidence="2">
    <location>
        <begin position="692"/>
        <end position="703"/>
    </location>
</feature>
<keyword evidence="4" id="KW-1185">Reference proteome</keyword>
<feature type="region of interest" description="Disordered" evidence="2">
    <location>
        <begin position="453"/>
        <end position="1169"/>
    </location>
</feature>
<dbReference type="EMBL" id="ML975153">
    <property type="protein sequence ID" value="KAF1814650.1"/>
    <property type="molecule type" value="Genomic_DNA"/>
</dbReference>
<feature type="compositionally biased region" description="Pro residues" evidence="2">
    <location>
        <begin position="1311"/>
        <end position="1332"/>
    </location>
</feature>
<evidence type="ECO:0000256" key="1">
    <source>
        <dbReference type="SAM" id="Coils"/>
    </source>
</evidence>
<sequence>MPPPPLPTIPTESASSSQSNVLGSIRNRRRSSIQPSESGSRPQSQSRSLADSKEIKRRSGKWDIGNMFRRGRSTASSIISIGSRSSRPSSMALESTDAPQLPHIQGTQPLSQNFNLASQQPMPFPTTSGPPGPQQLHGPAIPQQQDTQAFGTAVQFQIPQWQQGSLMHHQPALDPTKQGPQVAYPNNHSGQPPQQSSSTSEAVPPSRRQSTMAMTVSGAAAPKVSDVALWDEPPKTPTGNPHTVAPFGGQGDHGFDTLMPPPKITEVEGIHQLGVLPSPARSTFKRESHGADMPTNDGDMSPSRMRDTTGDSASEAPDQEAGSLDNVRQKLLLESVVRHSQGYIFEGIDVEQLRKVQREADEEREQEKLEEDKKQQKLLNEITTDGSGTNVEAAVPIDGSDTVTPTGPSFPSKEAQAVSSSQPDGGPVEQIVVASASPMLEDDLVTPRATILYESQVQSAGGATKDDSPDRRRISRASTAASWEKDTSSDAISWPSIEKHRELQPSDNESTGAEDSDIEKTIEIEKTEQYQGSRHNEPAPTVGASSEPRSEQKWQEVKGSPSVFSKQVRTGAAGPSIPSEPTPTAAAGDAQIPRLDPAVNISGAGELDGSGMKPTPNVSTIHPDDDHPRDVSGSEPPVSPVRTSFMERDYHPPAPSRERPMSFVHLPRTGGVPQDVITVSPRHGLQAISDSVSEHSPPKHEPPKPSFTSPKRSSQHGPNLATSPPKQHQSPQGPQISTIPILTPPAGRDMGETIPPAGQAHGKPVQGRPNHGVNPPNLQLPAQRSPEDIRRQTFSPPTIDPRQHSSEYRLPGVGPPAPSKSEPLVQKSRFGGQLFKSKSALKTPPAAPPQPVTPQRINPELVSPPSNRQPSYQSTITSDDGQEEEAQKKLRKSGIINPFNNRPLSVDADSVLSKADSTQGQAGDSPTRTISQQIIGGIPPPVEKPKPTDAKSGKKLQRSSSSLGPDPPKKKRFSALGSFFGRSESKMTKKGGPAIIGPGPAYQDMRSYQSNPQRGQSSSSNRTMSLPHSMPPPILEDPGMPPPLGGYYAPPTWSPDQGLGRVDPTGQQQPVAERTQSLTSNTQQHLPYAGPAPIRNSPPVPPGYGPGAVPYGPQSVSSISPDSRASLGPRTPSGGPFFYNANGSPAQGGMPPMDPRQGPAPGNQRWSNAAMPPYIRMGSINETPGQHQERPWNISLPSSVEESEDEMSHNRRPSQEMIAARMAAMRYRRVSDQGHFPPQTYTPAQLAQLTQMQQHQQYQQYQQYQQQQVFIQQQRLMQQQQQQVQQRSYGQPPPAASYQQPPSPQSQASSQPPPPMSFQQTPSPPSQAPPQPQQILQRTQSLPQQPHGFVLPQQPAQHNLPRSLSHAHSSPHTTQPPHSSYSPQPPPAPQQYSSPPEPERTPPQPPSLNTNVKPHRIPLPMSPSTATSMSPINPLAISMSPPPPPPKDFPPGPPHVFQDPAKGNSAALSTTAGVSAAGAVAVGGAAAVTGASAADSQPLREDSEDDEPVMRGVSYPGMEWVPQWTED</sequence>
<dbReference type="GeneID" id="54415505"/>
<evidence type="ECO:0000313" key="5">
    <source>
        <dbReference type="RefSeq" id="XP_033536281.1"/>
    </source>
</evidence>
<feature type="compositionally biased region" description="Basic and acidic residues" evidence="2">
    <location>
        <begin position="645"/>
        <end position="660"/>
    </location>
</feature>
<feature type="compositionally biased region" description="Polar residues" evidence="2">
    <location>
        <begin position="707"/>
        <end position="740"/>
    </location>
</feature>
<feature type="compositionally biased region" description="Polar residues" evidence="2">
    <location>
        <begin position="105"/>
        <end position="121"/>
    </location>
</feature>
<feature type="compositionally biased region" description="Basic and acidic residues" evidence="2">
    <location>
        <begin position="518"/>
        <end position="528"/>
    </location>
</feature>
<feature type="compositionally biased region" description="Low complexity" evidence="2">
    <location>
        <begin position="1366"/>
        <end position="1382"/>
    </location>
</feature>
<feature type="compositionally biased region" description="Polar residues" evidence="2">
    <location>
        <begin position="915"/>
        <end position="931"/>
    </location>
</feature>
<reference evidence="5" key="3">
    <citation type="submission" date="2025-04" db="UniProtKB">
        <authorList>
            <consortium name="RefSeq"/>
        </authorList>
    </citation>
    <scope>IDENTIFICATION</scope>
    <source>
        <strain evidence="5">CBS 781.70</strain>
    </source>
</reference>
<gene>
    <name evidence="3 5" type="ORF">P152DRAFT_282650</name>
</gene>
<feature type="compositionally biased region" description="Low complexity" evidence="2">
    <location>
        <begin position="991"/>
        <end position="1001"/>
    </location>
</feature>
<dbReference type="OrthoDB" id="5151921at2759"/>
<evidence type="ECO:0000313" key="3">
    <source>
        <dbReference type="EMBL" id="KAF1814650.1"/>
    </source>
</evidence>
<feature type="region of interest" description="Disordered" evidence="2">
    <location>
        <begin position="380"/>
        <end position="430"/>
    </location>
</feature>
<evidence type="ECO:0000256" key="2">
    <source>
        <dbReference type="SAM" id="MobiDB-lite"/>
    </source>
</evidence>
<feature type="compositionally biased region" description="Low complexity" evidence="2">
    <location>
        <begin position="1296"/>
        <end position="1310"/>
    </location>
</feature>
<feature type="compositionally biased region" description="Basic and acidic residues" evidence="2">
    <location>
        <begin position="622"/>
        <end position="632"/>
    </location>
</feature>
<feature type="region of interest" description="Disordered" evidence="2">
    <location>
        <begin position="1"/>
        <end position="262"/>
    </location>
</feature>
<reference evidence="3 5" key="1">
    <citation type="submission" date="2020-01" db="EMBL/GenBank/DDBJ databases">
        <authorList>
            <consortium name="DOE Joint Genome Institute"/>
            <person name="Haridas S."/>
            <person name="Albert R."/>
            <person name="Binder M."/>
            <person name="Bloem J."/>
            <person name="Labutti K."/>
            <person name="Salamov A."/>
            <person name="Andreopoulos B."/>
            <person name="Baker S.E."/>
            <person name="Barry K."/>
            <person name="Bills G."/>
            <person name="Bluhm B.H."/>
            <person name="Cannon C."/>
            <person name="Castanera R."/>
            <person name="Culley D.E."/>
            <person name="Daum C."/>
            <person name="Ezra D."/>
            <person name="Gonzalez J.B."/>
            <person name="Henrissat B."/>
            <person name="Kuo A."/>
            <person name="Liang C."/>
            <person name="Lipzen A."/>
            <person name="Lutzoni F."/>
            <person name="Magnuson J."/>
            <person name="Mondo S."/>
            <person name="Nolan M."/>
            <person name="Ohm R."/>
            <person name="Pangilinan J."/>
            <person name="Park H.-J."/>
            <person name="Ramirez L."/>
            <person name="Alfaro M."/>
            <person name="Sun H."/>
            <person name="Tritt A."/>
            <person name="Yoshinaga Y."/>
            <person name="Zwiers L.-H."/>
            <person name="Turgeon B.G."/>
            <person name="Goodwin S.B."/>
            <person name="Spatafora J.W."/>
            <person name="Crous P.W."/>
            <person name="Grigoriev I.V."/>
        </authorList>
    </citation>
    <scope>NUCLEOTIDE SEQUENCE</scope>
    <source>
        <strain evidence="3 5">CBS 781.70</strain>
    </source>
</reference>
<dbReference type="RefSeq" id="XP_033536281.1">
    <property type="nucleotide sequence ID" value="XM_033674935.1"/>
</dbReference>
<feature type="compositionally biased region" description="Polar residues" evidence="2">
    <location>
        <begin position="1114"/>
        <end position="1123"/>
    </location>
</feature>
<feature type="compositionally biased region" description="Polar residues" evidence="2">
    <location>
        <begin position="1065"/>
        <end position="1085"/>
    </location>
</feature>
<reference evidence="5" key="2">
    <citation type="submission" date="2020-04" db="EMBL/GenBank/DDBJ databases">
        <authorList>
            <consortium name="NCBI Genome Project"/>
        </authorList>
    </citation>
    <scope>NUCLEOTIDE SEQUENCE</scope>
    <source>
        <strain evidence="5">CBS 781.70</strain>
    </source>
</reference>